<organism evidence="1 2">
    <name type="scientific">Paenisporosarcina cavernae</name>
    <dbReference type="NCBI Taxonomy" id="2320858"/>
    <lineage>
        <taxon>Bacteria</taxon>
        <taxon>Bacillati</taxon>
        <taxon>Bacillota</taxon>
        <taxon>Bacilli</taxon>
        <taxon>Bacillales</taxon>
        <taxon>Caryophanaceae</taxon>
        <taxon>Paenisporosarcina</taxon>
    </lineage>
</organism>
<dbReference type="EMBL" id="CP032418">
    <property type="protein sequence ID" value="AYC28571.1"/>
    <property type="molecule type" value="Genomic_DNA"/>
</dbReference>
<dbReference type="KEGG" id="paek:D3873_01300"/>
<keyword evidence="2" id="KW-1185">Reference proteome</keyword>
<gene>
    <name evidence="1" type="ORF">D3873_01300</name>
</gene>
<dbReference type="AlphaFoldDB" id="A0A385YQ42"/>
<evidence type="ECO:0000313" key="1">
    <source>
        <dbReference type="EMBL" id="AYC28571.1"/>
    </source>
</evidence>
<dbReference type="InterPro" id="IPR054199">
    <property type="entry name" value="DUF6904"/>
</dbReference>
<dbReference type="OrthoDB" id="1999450at2"/>
<dbReference type="Proteomes" id="UP000265725">
    <property type="component" value="Chromosome"/>
</dbReference>
<dbReference type="Pfam" id="PF21845">
    <property type="entry name" value="DUF6904"/>
    <property type="match status" value="1"/>
</dbReference>
<sequence length="239" mass="27384">MLSIQHTANLTGATIMGDFWDLDELFQAFHTVLGDENKYYDWEGPRKRLLEVANDIHAASRGKNNLLLIGNGLSKDSMVAHEFVGPDKNVYFSFEILWPELLFTTVALNDFIRLYTHKHKYAMLDIHVTTLRKFQSLVGELLEKVSDPKDFIQFMTTISSGVTSVEDYAVQYVDMMNLQFIDFTKEQRTEILGKLALKFAVPNPEYDSVKEKVIAAANPTKSSISDMSLKKEYPEEIEW</sequence>
<evidence type="ECO:0000313" key="2">
    <source>
        <dbReference type="Proteomes" id="UP000265725"/>
    </source>
</evidence>
<name>A0A385YQ42_9BACL</name>
<accession>A0A385YQ42</accession>
<reference evidence="2" key="1">
    <citation type="submission" date="2018-09" db="EMBL/GenBank/DDBJ databases">
        <authorList>
            <person name="Zhu H."/>
        </authorList>
    </citation>
    <scope>NUCLEOTIDE SEQUENCE [LARGE SCALE GENOMIC DNA]</scope>
    <source>
        <strain evidence="2">K2R23-3</strain>
    </source>
</reference>
<proteinExistence type="predicted"/>
<protein>
    <submittedName>
        <fullName evidence="1">Uncharacterized protein</fullName>
    </submittedName>
</protein>
<dbReference type="RefSeq" id="WP_119882316.1">
    <property type="nucleotide sequence ID" value="NZ_CP032418.1"/>
</dbReference>